<evidence type="ECO:0000313" key="2">
    <source>
        <dbReference type="EMBL" id="NYS92387.1"/>
    </source>
</evidence>
<protein>
    <recommendedName>
        <fullName evidence="4">Alkaline shock response membrane anchor protein AmaP</fullName>
    </recommendedName>
</protein>
<dbReference type="Proteomes" id="UP000561011">
    <property type="component" value="Unassembled WGS sequence"/>
</dbReference>
<sequence length="202" mass="21088">MHHAPSRLNRTWLGITGLVLLVLGALVTGIATGAWSSVLPADLAERLPGRDADLISGTTVGDQSWFPVVVGVVALVLALASAAWLVAQVPRKHEAKDLRLQSSSVTGLTACAPSVLTDAVEEQARSLAGVSGASAVLRGSARTPDLTLRLVVDDRADLGEVLREVDTVVAASVATALDTRLARLGVLVDVQRTRRTHGQITV</sequence>
<evidence type="ECO:0000313" key="3">
    <source>
        <dbReference type="Proteomes" id="UP000561011"/>
    </source>
</evidence>
<name>A0A853EPZ4_9MICO</name>
<dbReference type="RefSeq" id="WP_056129167.1">
    <property type="nucleotide sequence ID" value="NZ_JACBYE010000003.1"/>
</dbReference>
<gene>
    <name evidence="2" type="ORF">HZZ10_02420</name>
</gene>
<accession>A0A853EPZ4</accession>
<comment type="caution">
    <text evidence="2">The sequence shown here is derived from an EMBL/GenBank/DDBJ whole genome shotgun (WGS) entry which is preliminary data.</text>
</comment>
<reference evidence="2 3" key="1">
    <citation type="submission" date="2020-07" db="EMBL/GenBank/DDBJ databases">
        <title>MOT database genomes.</title>
        <authorList>
            <person name="Joseph S."/>
            <person name="Aduse-Opoku J."/>
            <person name="Hashim A."/>
            <person name="Wade W."/>
            <person name="Curtis M."/>
        </authorList>
    </citation>
    <scope>NUCLEOTIDE SEQUENCE [LARGE SCALE GENOMIC DNA]</scope>
    <source>
        <strain evidence="2 3">DSM 100099</strain>
    </source>
</reference>
<proteinExistence type="predicted"/>
<feature type="transmembrane region" description="Helical" evidence="1">
    <location>
        <begin position="65"/>
        <end position="87"/>
    </location>
</feature>
<keyword evidence="1" id="KW-0472">Membrane</keyword>
<evidence type="ECO:0008006" key="4">
    <source>
        <dbReference type="Google" id="ProtNLM"/>
    </source>
</evidence>
<organism evidence="2 3">
    <name type="scientific">Sanguibacter inulinus</name>
    <dbReference type="NCBI Taxonomy" id="60922"/>
    <lineage>
        <taxon>Bacteria</taxon>
        <taxon>Bacillati</taxon>
        <taxon>Actinomycetota</taxon>
        <taxon>Actinomycetes</taxon>
        <taxon>Micrococcales</taxon>
        <taxon>Sanguibacteraceae</taxon>
        <taxon>Sanguibacter</taxon>
    </lineage>
</organism>
<dbReference type="AlphaFoldDB" id="A0A853EPZ4"/>
<dbReference type="EMBL" id="JACBYE010000003">
    <property type="protein sequence ID" value="NYS92387.1"/>
    <property type="molecule type" value="Genomic_DNA"/>
</dbReference>
<feature type="transmembrane region" description="Helical" evidence="1">
    <location>
        <begin position="12"/>
        <end position="35"/>
    </location>
</feature>
<keyword evidence="3" id="KW-1185">Reference proteome</keyword>
<keyword evidence="1" id="KW-0812">Transmembrane</keyword>
<keyword evidence="1" id="KW-1133">Transmembrane helix</keyword>
<evidence type="ECO:0000256" key="1">
    <source>
        <dbReference type="SAM" id="Phobius"/>
    </source>
</evidence>